<keyword evidence="3" id="KW-1185">Reference proteome</keyword>
<accession>T1IA17</accession>
<keyword evidence="1" id="KW-0539">Nucleus</keyword>
<dbReference type="InParanoid" id="T1IA17"/>
<dbReference type="EnsemblMetazoa" id="RPRC013138-RA">
    <property type="protein sequence ID" value="RPRC013138-PA"/>
    <property type="gene ID" value="RPRC013138"/>
</dbReference>
<dbReference type="GO" id="GO:0003677">
    <property type="term" value="F:DNA binding"/>
    <property type="evidence" value="ECO:0007669"/>
    <property type="project" value="InterPro"/>
</dbReference>
<dbReference type="EMBL" id="ACPB03017771">
    <property type="status" value="NOT_ANNOTATED_CDS"/>
    <property type="molecule type" value="Genomic_DNA"/>
</dbReference>
<evidence type="ECO:0000313" key="2">
    <source>
        <dbReference type="EnsemblMetazoa" id="RPRC013138-PA"/>
    </source>
</evidence>
<dbReference type="InterPro" id="IPR004210">
    <property type="entry name" value="BESS_motif"/>
</dbReference>
<name>T1IA17_RHOPR</name>
<dbReference type="Proteomes" id="UP000015103">
    <property type="component" value="Unassembled WGS sequence"/>
</dbReference>
<evidence type="ECO:0000256" key="1">
    <source>
        <dbReference type="PROSITE-ProRule" id="PRU00371"/>
    </source>
</evidence>
<dbReference type="VEuPathDB" id="VectorBase:RPRC013138"/>
<comment type="subcellular location">
    <subcellularLocation>
        <location evidence="1">Nucleus</location>
    </subcellularLocation>
</comment>
<proteinExistence type="predicted"/>
<dbReference type="Pfam" id="PF02944">
    <property type="entry name" value="BESS"/>
    <property type="match status" value="1"/>
</dbReference>
<dbReference type="GO" id="GO:0005634">
    <property type="term" value="C:nucleus"/>
    <property type="evidence" value="ECO:0007669"/>
    <property type="project" value="UniProtKB-SubCell"/>
</dbReference>
<evidence type="ECO:0000313" key="3">
    <source>
        <dbReference type="Proteomes" id="UP000015103"/>
    </source>
</evidence>
<organism evidence="2 3">
    <name type="scientific">Rhodnius prolixus</name>
    <name type="common">Triatomid bug</name>
    <dbReference type="NCBI Taxonomy" id="13249"/>
    <lineage>
        <taxon>Eukaryota</taxon>
        <taxon>Metazoa</taxon>
        <taxon>Ecdysozoa</taxon>
        <taxon>Arthropoda</taxon>
        <taxon>Hexapoda</taxon>
        <taxon>Insecta</taxon>
        <taxon>Pterygota</taxon>
        <taxon>Neoptera</taxon>
        <taxon>Paraneoptera</taxon>
        <taxon>Hemiptera</taxon>
        <taxon>Heteroptera</taxon>
        <taxon>Panheteroptera</taxon>
        <taxon>Cimicomorpha</taxon>
        <taxon>Reduviidae</taxon>
        <taxon>Triatominae</taxon>
        <taxon>Rhodnius</taxon>
    </lineage>
</organism>
<protein>
    <submittedName>
        <fullName evidence="2">BESS domain-containing protein</fullName>
    </submittedName>
</protein>
<dbReference type="OMA" id="MEICELA"/>
<sequence length="181" mass="20711">MFFEGKEVKNVWLKLRGSYRDARRRQHKRVKSGISPKNIKPWRHQKQMSFLEPYTSIGADEGNMIDDGSDADSQQLLESPKSEHLENGGVDSENEKEVNSQLQSVGYAPHVDNITLDDPLYNFFISMYQLTKNMPPNYQHKVRSQVFQAVSESEAAIMNIASDSSLSIFPFSKDEKKSNNH</sequence>
<reference evidence="2" key="1">
    <citation type="submission" date="2015-05" db="UniProtKB">
        <authorList>
            <consortium name="EnsemblMetazoa"/>
        </authorList>
    </citation>
    <scope>IDENTIFICATION</scope>
</reference>
<dbReference type="PROSITE" id="PS51031">
    <property type="entry name" value="BESS"/>
    <property type="match status" value="1"/>
</dbReference>
<dbReference type="AlphaFoldDB" id="T1IA17"/>
<dbReference type="HOGENOM" id="CLU_1490800_0_0_1"/>